<organism evidence="1 2">
    <name type="scientific">Haloplanus rallus</name>
    <dbReference type="NCBI Taxonomy" id="1816183"/>
    <lineage>
        <taxon>Archaea</taxon>
        <taxon>Methanobacteriati</taxon>
        <taxon>Methanobacteriota</taxon>
        <taxon>Stenosarchaea group</taxon>
        <taxon>Halobacteria</taxon>
        <taxon>Halobacteriales</taxon>
        <taxon>Haloferacaceae</taxon>
        <taxon>Haloplanus</taxon>
    </lineage>
</organism>
<dbReference type="AlphaFoldDB" id="A0A6B9FAK3"/>
<dbReference type="OrthoDB" id="320255at2157"/>
<dbReference type="PROSITE" id="PS51318">
    <property type="entry name" value="TAT"/>
    <property type="match status" value="1"/>
</dbReference>
<protein>
    <submittedName>
        <fullName evidence="1">Uncharacterized protein</fullName>
    </submittedName>
</protein>
<gene>
    <name evidence="1" type="ORF">EI982_11355</name>
</gene>
<reference evidence="1 2" key="1">
    <citation type="submission" date="2018-12" db="EMBL/GenBank/DDBJ databases">
        <title>Complete genome sequence of Haloplanus rallus MBLA0036.</title>
        <authorList>
            <person name="Nam Y.-d."/>
            <person name="Kang J."/>
            <person name="Chung W.-H."/>
            <person name="Park Y.S."/>
        </authorList>
    </citation>
    <scope>NUCLEOTIDE SEQUENCE [LARGE SCALE GENOMIC DNA]</scope>
    <source>
        <strain evidence="1 2">MBLA0036</strain>
    </source>
</reference>
<proteinExistence type="predicted"/>
<keyword evidence="2" id="KW-1185">Reference proteome</keyword>
<dbReference type="Proteomes" id="UP000428325">
    <property type="component" value="Chromosome"/>
</dbReference>
<dbReference type="Pfam" id="PF10518">
    <property type="entry name" value="TAT_signal"/>
    <property type="match status" value="1"/>
</dbReference>
<dbReference type="GeneID" id="43370146"/>
<accession>A0A6B9FAK3</accession>
<dbReference type="InterPro" id="IPR006311">
    <property type="entry name" value="TAT_signal"/>
</dbReference>
<dbReference type="InterPro" id="IPR019546">
    <property type="entry name" value="TAT_signal_bac_arc"/>
</dbReference>
<dbReference type="RefSeq" id="WP_157689808.1">
    <property type="nucleotide sequence ID" value="NZ_CP034345.1"/>
</dbReference>
<evidence type="ECO:0000313" key="1">
    <source>
        <dbReference type="EMBL" id="QGX95351.1"/>
    </source>
</evidence>
<dbReference type="EMBL" id="CP034345">
    <property type="protein sequence ID" value="QGX95351.1"/>
    <property type="molecule type" value="Genomic_DNA"/>
</dbReference>
<evidence type="ECO:0000313" key="2">
    <source>
        <dbReference type="Proteomes" id="UP000428325"/>
    </source>
</evidence>
<sequence>MHETTRRTFLRSSAAAAAPAVVPTMGAADGAWTDEKTAVDVALYDVETTVEGAYAVGGSGYVLER</sequence>
<dbReference type="KEGG" id="hra:EI982_11355"/>
<name>A0A6B9FAK3_9EURY</name>